<feature type="coiled-coil region" evidence="1">
    <location>
        <begin position="86"/>
        <end position="120"/>
    </location>
</feature>
<evidence type="ECO:0000256" key="1">
    <source>
        <dbReference type="SAM" id="Coils"/>
    </source>
</evidence>
<evidence type="ECO:0000313" key="4">
    <source>
        <dbReference type="Proteomes" id="UP000655225"/>
    </source>
</evidence>
<protein>
    <recommendedName>
        <fullName evidence="2">Factor of DNA methylation 1-5/IDN2 domain-containing protein</fullName>
    </recommendedName>
</protein>
<dbReference type="PANTHER" id="PTHR21596">
    <property type="entry name" value="RIBONUCLEASE P SUBUNIT P38"/>
    <property type="match status" value="1"/>
</dbReference>
<evidence type="ECO:0000259" key="2">
    <source>
        <dbReference type="Pfam" id="PF03469"/>
    </source>
</evidence>
<comment type="caution">
    <text evidence="3">The sequence shown here is derived from an EMBL/GenBank/DDBJ whole genome shotgun (WGS) entry which is preliminary data.</text>
</comment>
<dbReference type="Pfam" id="PF03469">
    <property type="entry name" value="XH"/>
    <property type="match status" value="1"/>
</dbReference>
<dbReference type="InterPro" id="IPR045177">
    <property type="entry name" value="FDM1-5/IDN2"/>
</dbReference>
<dbReference type="PANTHER" id="PTHR21596:SF3">
    <property type="entry name" value="FACTOR OF DNA METHYLATION 1-RELATED"/>
    <property type="match status" value="1"/>
</dbReference>
<keyword evidence="1" id="KW-0175">Coiled coil</keyword>
<name>A0A834YZJ1_TETSI</name>
<accession>A0A834YZJ1</accession>
<dbReference type="OrthoDB" id="1892195at2759"/>
<evidence type="ECO:0000313" key="3">
    <source>
        <dbReference type="EMBL" id="KAF8396790.1"/>
    </source>
</evidence>
<dbReference type="GO" id="GO:0080188">
    <property type="term" value="P:gene silencing by siRNA-directed DNA methylation"/>
    <property type="evidence" value="ECO:0007669"/>
    <property type="project" value="InterPro"/>
</dbReference>
<organism evidence="3 4">
    <name type="scientific">Tetracentron sinense</name>
    <name type="common">Spur-leaf</name>
    <dbReference type="NCBI Taxonomy" id="13715"/>
    <lineage>
        <taxon>Eukaryota</taxon>
        <taxon>Viridiplantae</taxon>
        <taxon>Streptophyta</taxon>
        <taxon>Embryophyta</taxon>
        <taxon>Tracheophyta</taxon>
        <taxon>Spermatophyta</taxon>
        <taxon>Magnoliopsida</taxon>
        <taxon>Trochodendrales</taxon>
        <taxon>Trochodendraceae</taxon>
        <taxon>Tetracentron</taxon>
    </lineage>
</organism>
<feature type="domain" description="Factor of DNA methylation 1-5/IDN2" evidence="2">
    <location>
        <begin position="220"/>
        <end position="295"/>
    </location>
</feature>
<dbReference type="Proteomes" id="UP000655225">
    <property type="component" value="Unassembled WGS sequence"/>
</dbReference>
<reference evidence="3 4" key="1">
    <citation type="submission" date="2020-04" db="EMBL/GenBank/DDBJ databases">
        <title>Plant Genome Project.</title>
        <authorList>
            <person name="Zhang R.-G."/>
        </authorList>
    </citation>
    <scope>NUCLEOTIDE SEQUENCE [LARGE SCALE GENOMIC DNA]</scope>
    <source>
        <strain evidence="3">YNK0</strain>
        <tissue evidence="3">Leaf</tissue>
    </source>
</reference>
<keyword evidence="4" id="KW-1185">Reference proteome</keyword>
<dbReference type="EMBL" id="JABCRI010000012">
    <property type="protein sequence ID" value="KAF8396790.1"/>
    <property type="molecule type" value="Genomic_DNA"/>
</dbReference>
<sequence length="301" mass="35851">MQMENLRREELRKVGKLVANLANAIDVNNQRMEEMEYKYREICASLTRSMEEREKLRQACIEEVRKMQCIAHDRHLRFQQKNKKLKYDLECQKKEFEQRVKELEKRVHQNDLERKELIAENENLKGTLRVQNPIGSDNISNVDILSLRNELQEKADEMKDMESLNLTLIVKERLSNHELQDARKELINIHISSSVNELNMLEGLPVFFPAGFAKFYYNSWEVQEIIDDEDEKIKELMDQWGEEVYKAVTKALLEINEYNPSGRYAVPELWNFKEGRKASLKEVMQYVLKQLKTLKSLKRRR</sequence>
<dbReference type="AlphaFoldDB" id="A0A834YZJ1"/>
<dbReference type="OMA" id="ANKELFC"/>
<proteinExistence type="predicted"/>
<dbReference type="InterPro" id="IPR005379">
    <property type="entry name" value="FDM1-5/IDN2_XH"/>
</dbReference>
<gene>
    <name evidence="3" type="ORF">HHK36_018423</name>
</gene>